<feature type="domain" description="Thioredoxin" evidence="2">
    <location>
        <begin position="36"/>
        <end position="112"/>
    </location>
</feature>
<reference evidence="3" key="1">
    <citation type="submission" date="2022-11" db="UniProtKB">
        <authorList>
            <consortium name="EnsemblMetazoa"/>
        </authorList>
    </citation>
    <scope>IDENTIFICATION</scope>
</reference>
<dbReference type="OMA" id="KSHIECK"/>
<evidence type="ECO:0000313" key="3">
    <source>
        <dbReference type="EnsemblMetazoa" id="XP_038051957.1"/>
    </source>
</evidence>
<dbReference type="Proteomes" id="UP000887568">
    <property type="component" value="Unplaced"/>
</dbReference>
<name>A0A913ZJG8_PATMI</name>
<dbReference type="OrthoDB" id="10257948at2759"/>
<proteinExistence type="predicted"/>
<evidence type="ECO:0000313" key="4">
    <source>
        <dbReference type="Proteomes" id="UP000887568"/>
    </source>
</evidence>
<dbReference type="CDD" id="cd02989">
    <property type="entry name" value="Phd_like_TxnDC9"/>
    <property type="match status" value="1"/>
</dbReference>
<dbReference type="Pfam" id="PF00085">
    <property type="entry name" value="Thioredoxin"/>
    <property type="match status" value="1"/>
</dbReference>
<evidence type="ECO:0000259" key="2">
    <source>
        <dbReference type="Pfam" id="PF00085"/>
    </source>
</evidence>
<dbReference type="PANTHER" id="PTHR21148">
    <property type="entry name" value="THIOREDOXIN DOMAIN-CONTAINING PROTEIN 9"/>
    <property type="match status" value="1"/>
</dbReference>
<dbReference type="GeneID" id="119724806"/>
<organism evidence="3 4">
    <name type="scientific">Patiria miniata</name>
    <name type="common">Bat star</name>
    <name type="synonym">Asterina miniata</name>
    <dbReference type="NCBI Taxonomy" id="46514"/>
    <lineage>
        <taxon>Eukaryota</taxon>
        <taxon>Metazoa</taxon>
        <taxon>Echinodermata</taxon>
        <taxon>Eleutherozoa</taxon>
        <taxon>Asterozoa</taxon>
        <taxon>Asteroidea</taxon>
        <taxon>Valvatacea</taxon>
        <taxon>Valvatida</taxon>
        <taxon>Asterinidae</taxon>
        <taxon>Patiria</taxon>
    </lineage>
</organism>
<evidence type="ECO:0000256" key="1">
    <source>
        <dbReference type="ARBA" id="ARBA00026148"/>
    </source>
</evidence>
<dbReference type="Gene3D" id="3.40.30.10">
    <property type="entry name" value="Glutaredoxin"/>
    <property type="match status" value="1"/>
</dbReference>
<dbReference type="InterPro" id="IPR013766">
    <property type="entry name" value="Thioredoxin_domain"/>
</dbReference>
<sequence length="164" mass="18985">MLQLKDQLQQLNDHQLKGYGTYCEIKKEKDLLDLTVKERNVIVHFFKADFKLCKLMDSHLEALAEKHFGTKFAKVSVEVAKFCVGKFGIKVLPAILVFIDAKYKDRIIGFEELGNNENFTTEMLERRLAKSGVILLPDVQPQENKTLLGYDRRKPDEESDDEDY</sequence>
<dbReference type="InterPro" id="IPR036249">
    <property type="entry name" value="Thioredoxin-like_sf"/>
</dbReference>
<keyword evidence="4" id="KW-1185">Reference proteome</keyword>
<dbReference type="EnsemblMetazoa" id="XM_038196029.1">
    <property type="protein sequence ID" value="XP_038051957.1"/>
    <property type="gene ID" value="LOC119724806"/>
</dbReference>
<dbReference type="SUPFAM" id="SSF52833">
    <property type="entry name" value="Thioredoxin-like"/>
    <property type="match status" value="1"/>
</dbReference>
<protein>
    <recommendedName>
        <fullName evidence="1">Thioredoxin domain-containing protein 9</fullName>
    </recommendedName>
</protein>
<accession>A0A913ZJG8</accession>
<dbReference type="RefSeq" id="XP_038051957.1">
    <property type="nucleotide sequence ID" value="XM_038196029.1"/>
</dbReference>
<dbReference type="AlphaFoldDB" id="A0A913ZJG8"/>